<sequence length="490" mass="56858">MENECLSQLSYDFGKLFENGENYDTIIQTGNGNNRKEIKVHSLILYARSSYFRTALSKNWVNREGGIIKFKKPNISPKIFNYILKYLYTGKLDFNGYKPIDLILILVAADEMNITGIVKYLLQYLVDNHQNILQNDPVNILQNILHHEVCSQLREYCLDYICERPNLLFNSEKYLSLDKSLLLALLDRKDLFMDEIEVWNYLIKWSIAQTSIIHNIENLTNWTSDDFNLLKEVISEFIPLIRWLSISSTEFIQYVIPFKKILPENLIEEITCYYNNSKPKLSLPNLPARKEPLDSILINQKHLSIISNWIDDKVSEDIDCIMIPYTFKLLFRATRDGFNNEKFHELCDNKGAIFVVISLPNSSNLIGGYNPLDWKPKFDKRHGNNWWKTSKSFLFSFTKNTSKGVISRISRVNSLKSDKAILYNEQFGPGFGGGPDLVLSNNQLYCKSHSTYPDSQSFISAGLTKMENYEIDEMDPSDLFSYRDFTINKA</sequence>
<dbReference type="InterPro" id="IPR011333">
    <property type="entry name" value="SKP1/BTB/POZ_sf"/>
</dbReference>
<dbReference type="InterPro" id="IPR006571">
    <property type="entry name" value="TLDc_dom"/>
</dbReference>
<dbReference type="CDD" id="cd18186">
    <property type="entry name" value="BTB_POZ_ZBTB_KLHL-like"/>
    <property type="match status" value="1"/>
</dbReference>
<evidence type="ECO:0000259" key="1">
    <source>
        <dbReference type="PROSITE" id="PS50097"/>
    </source>
</evidence>
<dbReference type="PANTHER" id="PTHR24410:SF23">
    <property type="entry name" value="BTB DOMAIN-CONTAINING PROTEIN-RELATED"/>
    <property type="match status" value="1"/>
</dbReference>
<dbReference type="HOGENOM" id="CLU_021542_0_1_1"/>
<protein>
    <recommendedName>
        <fullName evidence="4">Kelch-like protein 17</fullName>
    </recommendedName>
</protein>
<evidence type="ECO:0000313" key="3">
    <source>
        <dbReference type="EMBL" id="ERZ99463.1"/>
    </source>
</evidence>
<dbReference type="Pfam" id="PF07707">
    <property type="entry name" value="BACK"/>
    <property type="match status" value="1"/>
</dbReference>
<dbReference type="Gene3D" id="1.25.40.420">
    <property type="match status" value="1"/>
</dbReference>
<evidence type="ECO:0008006" key="4">
    <source>
        <dbReference type="Google" id="ProtNLM"/>
    </source>
</evidence>
<accession>U9SU15</accession>
<dbReference type="InterPro" id="IPR011705">
    <property type="entry name" value="BACK"/>
</dbReference>
<dbReference type="EMBL" id="KI297944">
    <property type="protein sequence ID" value="ERZ99463.1"/>
    <property type="molecule type" value="Genomic_DNA"/>
</dbReference>
<dbReference type="Pfam" id="PF07534">
    <property type="entry name" value="TLD"/>
    <property type="match status" value="1"/>
</dbReference>
<feature type="domain" description="TLDc" evidence="2">
    <location>
        <begin position="296"/>
        <end position="475"/>
    </location>
</feature>
<dbReference type="PROSITE" id="PS51886">
    <property type="entry name" value="TLDC"/>
    <property type="match status" value="1"/>
</dbReference>
<feature type="domain" description="BTB" evidence="1">
    <location>
        <begin position="23"/>
        <end position="96"/>
    </location>
</feature>
<dbReference type="SMART" id="SM00225">
    <property type="entry name" value="BTB"/>
    <property type="match status" value="1"/>
</dbReference>
<dbReference type="AlphaFoldDB" id="U9SU15"/>
<dbReference type="Pfam" id="PF00651">
    <property type="entry name" value="BTB"/>
    <property type="match status" value="1"/>
</dbReference>
<proteinExistence type="predicted"/>
<dbReference type="PANTHER" id="PTHR24410">
    <property type="entry name" value="HL07962P-RELATED"/>
    <property type="match status" value="1"/>
</dbReference>
<reference evidence="3" key="1">
    <citation type="submission" date="2013-07" db="EMBL/GenBank/DDBJ databases">
        <title>The genome of an arbuscular mycorrhizal fungus provides insights into the evolution of the oldest plant symbiosis.</title>
        <authorList>
            <consortium name="DOE Joint Genome Institute"/>
            <person name="Tisserant E."/>
            <person name="Malbreil M."/>
            <person name="Kuo A."/>
            <person name="Kohler A."/>
            <person name="Symeonidi A."/>
            <person name="Balestrini R."/>
            <person name="Charron P."/>
            <person name="Duensing N."/>
            <person name="Frei-dit-Frey N."/>
            <person name="Gianinazzi-Pearson V."/>
            <person name="Gilbert B."/>
            <person name="Handa Y."/>
            <person name="Hijri M."/>
            <person name="Kaul R."/>
            <person name="Kawaguchi M."/>
            <person name="Krajinski F."/>
            <person name="Lammers P."/>
            <person name="Lapierre D."/>
            <person name="Masclaux F.G."/>
            <person name="Murat C."/>
            <person name="Morin E."/>
            <person name="Ndikumana S."/>
            <person name="Pagni M."/>
            <person name="Petitpierre D."/>
            <person name="Requena N."/>
            <person name="Rosikiewicz P."/>
            <person name="Riley R."/>
            <person name="Saito K."/>
            <person name="San Clemente H."/>
            <person name="Shapiro H."/>
            <person name="van Tuinen D."/>
            <person name="Becard G."/>
            <person name="Bonfante P."/>
            <person name="Paszkowski U."/>
            <person name="Shachar-Hill Y."/>
            <person name="Young J.P."/>
            <person name="Sanders I.R."/>
            <person name="Henrissat B."/>
            <person name="Rensing S.A."/>
            <person name="Grigoriev I.V."/>
            <person name="Corradi N."/>
            <person name="Roux C."/>
            <person name="Martin F."/>
        </authorList>
    </citation>
    <scope>NUCLEOTIDE SEQUENCE</scope>
    <source>
        <strain evidence="3">DAOM 197198</strain>
    </source>
</reference>
<dbReference type="Gene3D" id="3.30.710.10">
    <property type="entry name" value="Potassium Channel Kv1.1, Chain A"/>
    <property type="match status" value="1"/>
</dbReference>
<dbReference type="SUPFAM" id="SSF54695">
    <property type="entry name" value="POZ domain"/>
    <property type="match status" value="1"/>
</dbReference>
<name>U9SU15_RHIID</name>
<dbReference type="InterPro" id="IPR000210">
    <property type="entry name" value="BTB/POZ_dom"/>
</dbReference>
<dbReference type="VEuPathDB" id="FungiDB:RhiirFUN_003273"/>
<dbReference type="eggNOG" id="KOG4350">
    <property type="taxonomic scope" value="Eukaryota"/>
</dbReference>
<organism evidence="3">
    <name type="scientific">Rhizophagus irregularis (strain DAOM 181602 / DAOM 197198 / MUCL 43194)</name>
    <name type="common">Arbuscular mycorrhizal fungus</name>
    <name type="synonym">Glomus intraradices</name>
    <dbReference type="NCBI Taxonomy" id="747089"/>
    <lineage>
        <taxon>Eukaryota</taxon>
        <taxon>Fungi</taxon>
        <taxon>Fungi incertae sedis</taxon>
        <taxon>Mucoromycota</taxon>
        <taxon>Glomeromycotina</taxon>
        <taxon>Glomeromycetes</taxon>
        <taxon>Glomerales</taxon>
        <taxon>Glomeraceae</taxon>
        <taxon>Rhizophagus</taxon>
    </lineage>
</organism>
<gene>
    <name evidence="3" type="ORF">GLOINDRAFT_9466</name>
</gene>
<dbReference type="PROSITE" id="PS50097">
    <property type="entry name" value="BTB"/>
    <property type="match status" value="1"/>
</dbReference>
<dbReference type="InterPro" id="IPR051481">
    <property type="entry name" value="BTB-POZ/Galectin-3-binding"/>
</dbReference>
<evidence type="ECO:0000259" key="2">
    <source>
        <dbReference type="PROSITE" id="PS51886"/>
    </source>
</evidence>